<dbReference type="EMBL" id="JAKROA010000001">
    <property type="protein sequence ID" value="KAL5111387.1"/>
    <property type="molecule type" value="Genomic_DNA"/>
</dbReference>
<feature type="domain" description="FAD-binding PCMH-type" evidence="1">
    <location>
        <begin position="39"/>
        <end position="230"/>
    </location>
</feature>
<dbReference type="InterPro" id="IPR016166">
    <property type="entry name" value="FAD-bd_PCMH"/>
</dbReference>
<dbReference type="InterPro" id="IPR010031">
    <property type="entry name" value="FAD_lactone_oxidase-like"/>
</dbReference>
<dbReference type="InterPro" id="IPR016169">
    <property type="entry name" value="FAD-bd_PCMH_sub2"/>
</dbReference>
<evidence type="ECO:0000259" key="1">
    <source>
        <dbReference type="PROSITE" id="PS51387"/>
    </source>
</evidence>
<dbReference type="PROSITE" id="PS51387">
    <property type="entry name" value="FAD_PCMH"/>
    <property type="match status" value="1"/>
</dbReference>
<gene>
    <name evidence="2" type="ORF">TcWFU_001476</name>
</gene>
<sequence length="714" mass="82327">MNEVDINYPFDPLLLERLATELQSRIGTLPHVEVYCLHLEAYPGEVLQCLRVQPQSLSEISRTVRAAKTMKLTVRGMGHASGSEKVIYADRFTVIVDCCRLADKPRMQLVSIHRDGDNKDTLGLRVLAGVTINELMDYMIEHKVELYQSPDMIPGIGTIVGNIVTASHGVFAPVSGALGGCLADEVIAMRVVDSHGNLVEYSDPHKLEQYCANMGMLGVVYDVVLRYREMTSSLVEYDFQTWCKIITHESLKYSFRHNDLTELIYVPYNHMQAEESLQKDWVPFQDEVIVRSTRRLPIISSEDLDSAPRHYFHILDPFIGPDQHEIVSYPGRVPHLMGRAYRVLKSKLRNVNQESQFTPWSMTCFAAPPSPFRMLRFAIETCCSMDSFFKFIRTLLEALMHMVRNEEGEEAQYGLNLFVRVNFTGGNRSAKVIGTGSLNPTEAPNRRLIAHITFAHLMRVCSSEDWYNLATRLTNFTFTFIPRSTLHWKSEWHTLEKLIQHIHEKTAPRTAPLRFQMCRADREGMFLTERLQQIFFFAATWIDIDSPAWCRTITHESLKYSFRHNDLTELIYVPYNHMQAEESLQKDWVPFRDEVIVRSTRRLPIISSEDLDSAPRHYFHILDPFIGPDQHEIVSYPGRVPHLMGRAYRVLKSKLRNVNQESQFTPWSMTCFAAPPSPFRMLRFAIETCCSMDSFFKQQVMVLILENESKTGNF</sequence>
<organism evidence="2 3">
    <name type="scientific">Taenia crassiceps</name>
    <dbReference type="NCBI Taxonomy" id="6207"/>
    <lineage>
        <taxon>Eukaryota</taxon>
        <taxon>Metazoa</taxon>
        <taxon>Spiralia</taxon>
        <taxon>Lophotrochozoa</taxon>
        <taxon>Platyhelminthes</taxon>
        <taxon>Cestoda</taxon>
        <taxon>Eucestoda</taxon>
        <taxon>Cyclophyllidea</taxon>
        <taxon>Taeniidae</taxon>
        <taxon>Taenia</taxon>
    </lineage>
</organism>
<keyword evidence="3" id="KW-1185">Reference proteome</keyword>
<proteinExistence type="predicted"/>
<dbReference type="SUPFAM" id="SSF56176">
    <property type="entry name" value="FAD-binding/transporter-associated domain-like"/>
    <property type="match status" value="1"/>
</dbReference>
<comment type="caution">
    <text evidence="2">The sequence shown here is derived from an EMBL/GenBank/DDBJ whole genome shotgun (WGS) entry which is preliminary data.</text>
</comment>
<dbReference type="Gene3D" id="3.30.465.10">
    <property type="match status" value="1"/>
</dbReference>
<dbReference type="Proteomes" id="UP001651158">
    <property type="component" value="Unassembled WGS sequence"/>
</dbReference>
<dbReference type="PANTHER" id="PTHR43762:SF1">
    <property type="entry name" value="D-ARABINONO-1,4-LACTONE OXIDASE"/>
    <property type="match status" value="1"/>
</dbReference>
<accession>A0ABR4QNW7</accession>
<dbReference type="InterPro" id="IPR036318">
    <property type="entry name" value="FAD-bd_PCMH-like_sf"/>
</dbReference>
<protein>
    <recommendedName>
        <fullName evidence="1">FAD-binding PCMH-type domain-containing protein</fullName>
    </recommendedName>
</protein>
<evidence type="ECO:0000313" key="2">
    <source>
        <dbReference type="EMBL" id="KAL5111387.1"/>
    </source>
</evidence>
<dbReference type="Pfam" id="PF01565">
    <property type="entry name" value="FAD_binding_4"/>
    <property type="match status" value="1"/>
</dbReference>
<name>A0ABR4QNW7_9CEST</name>
<dbReference type="PANTHER" id="PTHR43762">
    <property type="entry name" value="L-GULONOLACTONE OXIDASE"/>
    <property type="match status" value="1"/>
</dbReference>
<reference evidence="2 3" key="1">
    <citation type="journal article" date="2022" name="Front. Cell. Infect. Microbiol.">
        <title>The Genomes of Two Strains of Taenia crassiceps the Animal Model for the Study of Human Cysticercosis.</title>
        <authorList>
            <person name="Bobes R.J."/>
            <person name="Estrada K."/>
            <person name="Rios-Valencia D.G."/>
            <person name="Calderon-Gallegos A."/>
            <person name="de la Torre P."/>
            <person name="Carrero J.C."/>
            <person name="Sanchez-Flores A."/>
            <person name="Laclette J.P."/>
        </authorList>
    </citation>
    <scope>NUCLEOTIDE SEQUENCE [LARGE SCALE GENOMIC DNA]</scope>
    <source>
        <strain evidence="2">WFUcys</strain>
    </source>
</reference>
<evidence type="ECO:0000313" key="3">
    <source>
        <dbReference type="Proteomes" id="UP001651158"/>
    </source>
</evidence>
<dbReference type="InterPro" id="IPR006094">
    <property type="entry name" value="Oxid_FAD_bind_N"/>
</dbReference>